<evidence type="ECO:0000313" key="3">
    <source>
        <dbReference type="Proteomes" id="UP000228613"/>
    </source>
</evidence>
<dbReference type="Proteomes" id="UP000228613">
    <property type="component" value="Unassembled WGS sequence"/>
</dbReference>
<accession>A0A2J0JIG2</accession>
<dbReference type="EMBL" id="PFCP01000013">
    <property type="protein sequence ID" value="PIR69098.1"/>
    <property type="molecule type" value="Genomic_DNA"/>
</dbReference>
<evidence type="ECO:0000313" key="2">
    <source>
        <dbReference type="EMBL" id="PIR69098.1"/>
    </source>
</evidence>
<keyword evidence="1" id="KW-0812">Transmembrane</keyword>
<feature type="transmembrane region" description="Helical" evidence="1">
    <location>
        <begin position="199"/>
        <end position="219"/>
    </location>
</feature>
<comment type="caution">
    <text evidence="2">The sequence shown here is derived from an EMBL/GenBank/DDBJ whole genome shotgun (WGS) entry which is preliminary data.</text>
</comment>
<organism evidence="2 3">
    <name type="scientific">Candidatus Nomurabacteria bacterium CG10_big_fil_rev_8_21_14_0_10_03_31_7</name>
    <dbReference type="NCBI Taxonomy" id="1974730"/>
    <lineage>
        <taxon>Bacteria</taxon>
        <taxon>Candidatus Nomuraibacteriota</taxon>
    </lineage>
</organism>
<dbReference type="AlphaFoldDB" id="A0A2J0JIG2"/>
<feature type="transmembrane region" description="Helical" evidence="1">
    <location>
        <begin position="39"/>
        <end position="55"/>
    </location>
</feature>
<keyword evidence="1" id="KW-1133">Transmembrane helix</keyword>
<evidence type="ECO:0000256" key="1">
    <source>
        <dbReference type="SAM" id="Phobius"/>
    </source>
</evidence>
<proteinExistence type="predicted"/>
<sequence>MCTHYQMLLTFFPKFAILITNKKANNNQKKLVKGVKMKSLMFFVIIVFTITLIGQDKKWGTKEEAREAFSNGIYQSYSPQFFSGHKDLGVGEDTISFPQFTLVKMIIVGGRFWVIQDPWVKFVIKDRKIIRRWDCGNEVSGFYRLPTPDNPPPQIEKSVSVKTDSISINVNVDVKVSPDPRNTIPIALAGVIEENGGDWYIVAIVFLITAAAVAIAAILKPHYETPAPIATPTILPPDVITGGAN</sequence>
<keyword evidence="1" id="KW-0472">Membrane</keyword>
<name>A0A2J0JIG2_9BACT</name>
<gene>
    <name evidence="2" type="ORF">COU48_00435</name>
</gene>
<reference evidence="3" key="1">
    <citation type="submission" date="2017-09" db="EMBL/GenBank/DDBJ databases">
        <title>Depth-based differentiation of microbial function through sediment-hosted aquifers and enrichment of novel symbionts in the deep terrestrial subsurface.</title>
        <authorList>
            <person name="Probst A.J."/>
            <person name="Ladd B."/>
            <person name="Jarett J.K."/>
            <person name="Geller-Mcgrath D.E."/>
            <person name="Sieber C.M.K."/>
            <person name="Emerson J.B."/>
            <person name="Anantharaman K."/>
            <person name="Thomas B.C."/>
            <person name="Malmstrom R."/>
            <person name="Stieglmeier M."/>
            <person name="Klingl A."/>
            <person name="Woyke T."/>
            <person name="Ryan C.M."/>
            <person name="Banfield J.F."/>
        </authorList>
    </citation>
    <scope>NUCLEOTIDE SEQUENCE [LARGE SCALE GENOMIC DNA]</scope>
</reference>
<protein>
    <submittedName>
        <fullName evidence="2">Uncharacterized protein</fullName>
    </submittedName>
</protein>